<evidence type="ECO:0000313" key="1">
    <source>
        <dbReference type="EMBL" id="CAI2385227.1"/>
    </source>
</evidence>
<organism evidence="1 2">
    <name type="scientific">Euplotes crassus</name>
    <dbReference type="NCBI Taxonomy" id="5936"/>
    <lineage>
        <taxon>Eukaryota</taxon>
        <taxon>Sar</taxon>
        <taxon>Alveolata</taxon>
        <taxon>Ciliophora</taxon>
        <taxon>Intramacronucleata</taxon>
        <taxon>Spirotrichea</taxon>
        <taxon>Hypotrichia</taxon>
        <taxon>Euplotida</taxon>
        <taxon>Euplotidae</taxon>
        <taxon>Moneuplotes</taxon>
    </lineage>
</organism>
<reference evidence="1" key="1">
    <citation type="submission" date="2023-07" db="EMBL/GenBank/DDBJ databases">
        <authorList>
            <consortium name="AG Swart"/>
            <person name="Singh M."/>
            <person name="Singh A."/>
            <person name="Seah K."/>
            <person name="Emmerich C."/>
        </authorList>
    </citation>
    <scope>NUCLEOTIDE SEQUENCE</scope>
    <source>
        <strain evidence="1">DP1</strain>
    </source>
</reference>
<proteinExistence type="predicted"/>
<dbReference type="Proteomes" id="UP001295684">
    <property type="component" value="Unassembled WGS sequence"/>
</dbReference>
<protein>
    <submittedName>
        <fullName evidence="1">Uncharacterized protein</fullName>
    </submittedName>
</protein>
<comment type="caution">
    <text evidence="1">The sequence shown here is derived from an EMBL/GenBank/DDBJ whole genome shotgun (WGS) entry which is preliminary data.</text>
</comment>
<keyword evidence="2" id="KW-1185">Reference proteome</keyword>
<dbReference type="EMBL" id="CAMPGE010027612">
    <property type="protein sequence ID" value="CAI2385227.1"/>
    <property type="molecule type" value="Genomic_DNA"/>
</dbReference>
<accession>A0AAD1Y5Y7</accession>
<sequence>MSVILNTDHNNPRSFCACICPISYPMLKEGSCQSNIKKHAHLHNKSSLNKVFSFIVR</sequence>
<name>A0AAD1Y5Y7_EUPCR</name>
<dbReference type="AlphaFoldDB" id="A0AAD1Y5Y7"/>
<gene>
    <name evidence="1" type="ORF">ECRASSUSDP1_LOCUS26776</name>
</gene>
<evidence type="ECO:0000313" key="2">
    <source>
        <dbReference type="Proteomes" id="UP001295684"/>
    </source>
</evidence>